<evidence type="ECO:0000313" key="2">
    <source>
        <dbReference type="EMBL" id="WPG99379.1"/>
    </source>
</evidence>
<dbReference type="PANTHER" id="PTHR23146:SF0">
    <property type="entry name" value="RNA POLYMERASE-ASSOCIATED PROTEIN LEO1"/>
    <property type="match status" value="1"/>
</dbReference>
<feature type="region of interest" description="Disordered" evidence="1">
    <location>
        <begin position="329"/>
        <end position="524"/>
    </location>
</feature>
<dbReference type="PANTHER" id="PTHR23146">
    <property type="entry name" value="LEO1 PROTEIN"/>
    <property type="match status" value="1"/>
</dbReference>
<evidence type="ECO:0000256" key="1">
    <source>
        <dbReference type="SAM" id="MobiDB-lite"/>
    </source>
</evidence>
<protein>
    <recommendedName>
        <fullName evidence="4">Leo1-like protein</fullName>
    </recommendedName>
</protein>
<accession>A0AAQ3M0P5</accession>
<proteinExistence type="predicted"/>
<sequence length="524" mass="58101">MASAAAVAANLAESPEREIGQDTGVPGEVNAKVGVPETHPGDVEDDDDDDEDDVQTSRRRRERPTNGDVDEPDEDGGVDDLFGDDEEELEDETEKPTRRLLDDEELDSGDDMDRADRAPDEPAPRLETEEKAVADFEIPRQPIPNPSDGEMYLLKVPGFLAIEPTAWQPETFQPPTADHHKKVPSATFSAFNTAISTIRWRHSPSDAAKLQSNARILRWSDGSLTLQFASEPNVQYELNANSLAQQQRNPIKPTARMAALAEQKKAGRPTPGSKYDEKQDSFTYLVLADQSTSTVRVTNKITAGLQIQRTQGGSEEAERLLQLALATAANSTKVHGSEPLELKVIDEDPEKARKAAEKAMAERAKAEKRRENAAQREQDKANRGFDRPSRYGGGLNIGMLEDEEDGGGRSRAKSGPRKKRQRAHGSEYSSDEDFGRQRFGNKEDEYDAEDDFLAPSDEEEEVDDDDDDDDGIVEESSGRERSPKRNRPTASSNDDDDADGEPDEGVQQVRTKRRRIVDEDDDDE</sequence>
<feature type="region of interest" description="Disordered" evidence="1">
    <location>
        <begin position="1"/>
        <end position="145"/>
    </location>
</feature>
<dbReference type="AlphaFoldDB" id="A0AAQ3M0P5"/>
<feature type="compositionally biased region" description="Basic and acidic residues" evidence="1">
    <location>
        <begin position="433"/>
        <end position="443"/>
    </location>
</feature>
<name>A0AAQ3M0P5_9PEZI</name>
<feature type="compositionally biased region" description="Acidic residues" evidence="1">
    <location>
        <begin position="68"/>
        <end position="93"/>
    </location>
</feature>
<dbReference type="GO" id="GO:0016593">
    <property type="term" value="C:Cdc73/Paf1 complex"/>
    <property type="evidence" value="ECO:0007669"/>
    <property type="project" value="InterPro"/>
</dbReference>
<keyword evidence="3" id="KW-1185">Reference proteome</keyword>
<dbReference type="Proteomes" id="UP001303373">
    <property type="component" value="Chromosome 3"/>
</dbReference>
<evidence type="ECO:0000313" key="3">
    <source>
        <dbReference type="Proteomes" id="UP001303373"/>
    </source>
</evidence>
<dbReference type="GO" id="GO:1990269">
    <property type="term" value="F:RNA polymerase II C-terminal domain phosphoserine binding"/>
    <property type="evidence" value="ECO:0007669"/>
    <property type="project" value="TreeGrafter"/>
</dbReference>
<feature type="compositionally biased region" description="Acidic residues" evidence="1">
    <location>
        <begin position="444"/>
        <end position="473"/>
    </location>
</feature>
<feature type="compositionally biased region" description="Low complexity" evidence="1">
    <location>
        <begin position="1"/>
        <end position="12"/>
    </location>
</feature>
<feature type="compositionally biased region" description="Basic and acidic residues" evidence="1">
    <location>
        <begin position="111"/>
        <end position="138"/>
    </location>
</feature>
<feature type="compositionally biased region" description="Basic residues" evidence="1">
    <location>
        <begin position="410"/>
        <end position="423"/>
    </location>
</feature>
<dbReference type="GO" id="GO:0006368">
    <property type="term" value="P:transcription elongation by RNA polymerase II"/>
    <property type="evidence" value="ECO:0007669"/>
    <property type="project" value="InterPro"/>
</dbReference>
<feature type="compositionally biased region" description="Acidic residues" evidence="1">
    <location>
        <begin position="493"/>
        <end position="504"/>
    </location>
</feature>
<dbReference type="Pfam" id="PF04004">
    <property type="entry name" value="Leo1"/>
    <property type="match status" value="1"/>
</dbReference>
<evidence type="ECO:0008006" key="4">
    <source>
        <dbReference type="Google" id="ProtNLM"/>
    </source>
</evidence>
<dbReference type="EMBL" id="CP138582">
    <property type="protein sequence ID" value="WPG99379.1"/>
    <property type="molecule type" value="Genomic_DNA"/>
</dbReference>
<dbReference type="InterPro" id="IPR007149">
    <property type="entry name" value="Leo1"/>
</dbReference>
<reference evidence="2 3" key="1">
    <citation type="submission" date="2023-11" db="EMBL/GenBank/DDBJ databases">
        <title>An acidophilic fungus is an integral part of prey digestion in a carnivorous sundew plant.</title>
        <authorList>
            <person name="Tsai I.J."/>
        </authorList>
    </citation>
    <scope>NUCLEOTIDE SEQUENCE [LARGE SCALE GENOMIC DNA]</scope>
    <source>
        <strain evidence="2">169a</strain>
    </source>
</reference>
<gene>
    <name evidence="2" type="ORF">R9X50_00219300</name>
</gene>
<dbReference type="GO" id="GO:0032968">
    <property type="term" value="P:positive regulation of transcription elongation by RNA polymerase II"/>
    <property type="evidence" value="ECO:0007669"/>
    <property type="project" value="TreeGrafter"/>
</dbReference>
<organism evidence="2 3">
    <name type="scientific">Acrodontium crateriforme</name>
    <dbReference type="NCBI Taxonomy" id="150365"/>
    <lineage>
        <taxon>Eukaryota</taxon>
        <taxon>Fungi</taxon>
        <taxon>Dikarya</taxon>
        <taxon>Ascomycota</taxon>
        <taxon>Pezizomycotina</taxon>
        <taxon>Dothideomycetes</taxon>
        <taxon>Dothideomycetidae</taxon>
        <taxon>Mycosphaerellales</taxon>
        <taxon>Teratosphaeriaceae</taxon>
        <taxon>Acrodontium</taxon>
    </lineage>
</organism>
<feature type="compositionally biased region" description="Basic and acidic residues" evidence="1">
    <location>
        <begin position="335"/>
        <end position="389"/>
    </location>
</feature>
<feature type="compositionally biased region" description="Acidic residues" evidence="1">
    <location>
        <begin position="43"/>
        <end position="54"/>
    </location>
</feature>